<dbReference type="EMBL" id="CM023489">
    <property type="protein sequence ID" value="KAH6921440.1"/>
    <property type="molecule type" value="Genomic_DNA"/>
</dbReference>
<accession>A0ACB7RHL2</accession>
<gene>
    <name evidence="1" type="ORF">HPB50_000588</name>
</gene>
<evidence type="ECO:0000313" key="2">
    <source>
        <dbReference type="Proteomes" id="UP000821845"/>
    </source>
</evidence>
<reference evidence="1" key="1">
    <citation type="submission" date="2020-05" db="EMBL/GenBank/DDBJ databases">
        <title>Large-scale comparative analyses of tick genomes elucidate their genetic diversity and vector capacities.</title>
        <authorList>
            <person name="Jia N."/>
            <person name="Wang J."/>
            <person name="Shi W."/>
            <person name="Du L."/>
            <person name="Sun Y."/>
            <person name="Zhan W."/>
            <person name="Jiang J."/>
            <person name="Wang Q."/>
            <person name="Zhang B."/>
            <person name="Ji P."/>
            <person name="Sakyi L.B."/>
            <person name="Cui X."/>
            <person name="Yuan T."/>
            <person name="Jiang B."/>
            <person name="Yang W."/>
            <person name="Lam T.T.-Y."/>
            <person name="Chang Q."/>
            <person name="Ding S."/>
            <person name="Wang X."/>
            <person name="Zhu J."/>
            <person name="Ruan X."/>
            <person name="Zhao L."/>
            <person name="Wei J."/>
            <person name="Que T."/>
            <person name="Du C."/>
            <person name="Cheng J."/>
            <person name="Dai P."/>
            <person name="Han X."/>
            <person name="Huang E."/>
            <person name="Gao Y."/>
            <person name="Liu J."/>
            <person name="Shao H."/>
            <person name="Ye R."/>
            <person name="Li L."/>
            <person name="Wei W."/>
            <person name="Wang X."/>
            <person name="Wang C."/>
            <person name="Yang T."/>
            <person name="Huo Q."/>
            <person name="Li W."/>
            <person name="Guo W."/>
            <person name="Chen H."/>
            <person name="Zhou L."/>
            <person name="Ni X."/>
            <person name="Tian J."/>
            <person name="Zhou Y."/>
            <person name="Sheng Y."/>
            <person name="Liu T."/>
            <person name="Pan Y."/>
            <person name="Xia L."/>
            <person name="Li J."/>
            <person name="Zhao F."/>
            <person name="Cao W."/>
        </authorList>
    </citation>
    <scope>NUCLEOTIDE SEQUENCE</scope>
    <source>
        <strain evidence="1">Hyas-2018</strain>
    </source>
</reference>
<name>A0ACB7RHL2_HYAAI</name>
<evidence type="ECO:0000313" key="1">
    <source>
        <dbReference type="EMBL" id="KAH6921440.1"/>
    </source>
</evidence>
<sequence length="309" mass="33861">MVSRKRKPLLIKEKANSLAVVDRTPKRKQIDIANKLGLPASTVNTVVSKRKETETNAMVFSGATKQARGARHGELKEALLKWFKQVWASGISFDGTEDTVRSEDDYVDEDCDIDEEFLSTGADVPFAEFVAIDKDVPTCEPQSIAEIVAEVVGDDGAEVVADEAHEDSGEEEGLTPKRKQIDIANKLGLPASTVNPVVSKRKEIEMNAMVFSGTTKQARGARHGERKEALLKWFKQAWASGINFDGSVLKEKALKVADILGIDDFTASNGWISRFRARHGIAYWQVNGEAASVNLANVRNKHDQPPAAS</sequence>
<organism evidence="1 2">
    <name type="scientific">Hyalomma asiaticum</name>
    <name type="common">Tick</name>
    <dbReference type="NCBI Taxonomy" id="266040"/>
    <lineage>
        <taxon>Eukaryota</taxon>
        <taxon>Metazoa</taxon>
        <taxon>Ecdysozoa</taxon>
        <taxon>Arthropoda</taxon>
        <taxon>Chelicerata</taxon>
        <taxon>Arachnida</taxon>
        <taxon>Acari</taxon>
        <taxon>Parasitiformes</taxon>
        <taxon>Ixodida</taxon>
        <taxon>Ixodoidea</taxon>
        <taxon>Ixodidae</taxon>
        <taxon>Hyalomminae</taxon>
        <taxon>Hyalomma</taxon>
    </lineage>
</organism>
<proteinExistence type="predicted"/>
<protein>
    <submittedName>
        <fullName evidence="1">Uncharacterized protein</fullName>
    </submittedName>
</protein>
<keyword evidence="2" id="KW-1185">Reference proteome</keyword>
<dbReference type="Proteomes" id="UP000821845">
    <property type="component" value="Chromosome 9"/>
</dbReference>
<comment type="caution">
    <text evidence="1">The sequence shown here is derived from an EMBL/GenBank/DDBJ whole genome shotgun (WGS) entry which is preliminary data.</text>
</comment>